<dbReference type="NCBIfam" id="TIGR00138">
    <property type="entry name" value="rsmG_gidB"/>
    <property type="match status" value="1"/>
</dbReference>
<comment type="function">
    <text evidence="6">Specifically methylates the N7 position of a guanine in 16S rRNA.</text>
</comment>
<comment type="caution">
    <text evidence="7">The sequence shown here is derived from an EMBL/GenBank/DDBJ whole genome shotgun (WGS) entry which is preliminary data.</text>
</comment>
<evidence type="ECO:0000256" key="3">
    <source>
        <dbReference type="ARBA" id="ARBA00022603"/>
    </source>
</evidence>
<dbReference type="HAMAP" id="MF_00074">
    <property type="entry name" value="16SrRNA_methyltr_G"/>
    <property type="match status" value="1"/>
</dbReference>
<dbReference type="GO" id="GO:0005829">
    <property type="term" value="C:cytosol"/>
    <property type="evidence" value="ECO:0007669"/>
    <property type="project" value="TreeGrafter"/>
</dbReference>
<comment type="similarity">
    <text evidence="6">Belongs to the methyltransferase superfamily. RNA methyltransferase RsmG family.</text>
</comment>
<keyword evidence="1 6" id="KW-0963">Cytoplasm</keyword>
<evidence type="ECO:0000256" key="6">
    <source>
        <dbReference type="HAMAP-Rule" id="MF_00074"/>
    </source>
</evidence>
<dbReference type="PANTHER" id="PTHR31760">
    <property type="entry name" value="S-ADENOSYL-L-METHIONINE-DEPENDENT METHYLTRANSFERASES SUPERFAMILY PROTEIN"/>
    <property type="match status" value="1"/>
</dbReference>
<evidence type="ECO:0000313" key="7">
    <source>
        <dbReference type="EMBL" id="TNU73973.1"/>
    </source>
</evidence>
<keyword evidence="8" id="KW-1185">Reference proteome</keyword>
<gene>
    <name evidence="6 7" type="primary">rsmG</name>
    <name evidence="7" type="ORF">FH969_08625</name>
</gene>
<dbReference type="Pfam" id="PF02527">
    <property type="entry name" value="GidB"/>
    <property type="match status" value="1"/>
</dbReference>
<evidence type="ECO:0000256" key="2">
    <source>
        <dbReference type="ARBA" id="ARBA00022552"/>
    </source>
</evidence>
<keyword evidence="3 6" id="KW-0489">Methyltransferase</keyword>
<keyword evidence="5 6" id="KW-0949">S-adenosyl-L-methionine</keyword>
<dbReference type="Gene3D" id="3.40.50.150">
    <property type="entry name" value="Vaccinia Virus protein VP39"/>
    <property type="match status" value="1"/>
</dbReference>
<dbReference type="Proteomes" id="UP000313849">
    <property type="component" value="Unassembled WGS sequence"/>
</dbReference>
<feature type="binding site" evidence="6">
    <location>
        <position position="83"/>
    </location>
    <ligand>
        <name>S-adenosyl-L-methionine</name>
        <dbReference type="ChEBI" id="CHEBI:59789"/>
    </ligand>
</feature>
<protein>
    <recommendedName>
        <fullName evidence="6">Ribosomal RNA small subunit methyltransferase G</fullName>
        <ecNumber evidence="6">2.1.1.-</ecNumber>
    </recommendedName>
    <alternativeName>
        <fullName evidence="6">16S rRNA 7-methylguanosine methyltransferase</fullName>
        <shortName evidence="6">16S rRNA m7G methyltransferase</shortName>
    </alternativeName>
</protein>
<sequence>MSATEAAESEPEATPGSREVLGAGYDACVAYYELLRRHGEERGLVGPRELGRLWTRHVLNSAAVLPYLPGSGSVADVGSGAGLPGVVLAAVRPDLTVTLIEPMERRVEWLELVAAELSLTNVSVVQGQAQELHGKARFDAVTARAVAALDKLVTWTWPLVAPGGALLAMKGQRAAAELEAAGSTLRRLGAGAGVVHDVDVLGDGDVTRVVEIRRVGGR</sequence>
<dbReference type="AlphaFoldDB" id="A0A5C5BB79"/>
<evidence type="ECO:0000313" key="8">
    <source>
        <dbReference type="Proteomes" id="UP000313849"/>
    </source>
</evidence>
<dbReference type="SUPFAM" id="SSF53335">
    <property type="entry name" value="S-adenosyl-L-methionine-dependent methyltransferases"/>
    <property type="match status" value="1"/>
</dbReference>
<proteinExistence type="inferred from homology"/>
<keyword evidence="2 6" id="KW-0698">rRNA processing</keyword>
<comment type="subcellular location">
    <subcellularLocation>
        <location evidence="6">Cytoplasm</location>
    </subcellularLocation>
</comment>
<feature type="binding site" evidence="6">
    <location>
        <position position="144"/>
    </location>
    <ligand>
        <name>S-adenosyl-L-methionine</name>
        <dbReference type="ChEBI" id="CHEBI:59789"/>
    </ligand>
</feature>
<accession>A0A5C5BB79</accession>
<dbReference type="OrthoDB" id="9808773at2"/>
<dbReference type="GO" id="GO:0070043">
    <property type="term" value="F:rRNA (guanine-N7-)-methyltransferase activity"/>
    <property type="evidence" value="ECO:0007669"/>
    <property type="project" value="UniProtKB-UniRule"/>
</dbReference>
<feature type="binding site" evidence="6">
    <location>
        <begin position="129"/>
        <end position="130"/>
    </location>
    <ligand>
        <name>S-adenosyl-L-methionine</name>
        <dbReference type="ChEBI" id="CHEBI:59789"/>
    </ligand>
</feature>
<dbReference type="PANTHER" id="PTHR31760:SF0">
    <property type="entry name" value="S-ADENOSYL-L-METHIONINE-DEPENDENT METHYLTRANSFERASES SUPERFAMILY PROTEIN"/>
    <property type="match status" value="1"/>
</dbReference>
<evidence type="ECO:0000256" key="1">
    <source>
        <dbReference type="ARBA" id="ARBA00022490"/>
    </source>
</evidence>
<reference evidence="7 8" key="1">
    <citation type="submission" date="2019-06" db="EMBL/GenBank/DDBJ databases">
        <title>Draft genome sequence of Miniimonas arenae KCTC 19750T isolated from sea sand.</title>
        <authorList>
            <person name="Park S.-J."/>
        </authorList>
    </citation>
    <scope>NUCLEOTIDE SEQUENCE [LARGE SCALE GENOMIC DNA]</scope>
    <source>
        <strain evidence="7 8">KCTC 19750</strain>
    </source>
</reference>
<evidence type="ECO:0000256" key="5">
    <source>
        <dbReference type="ARBA" id="ARBA00022691"/>
    </source>
</evidence>
<comment type="caution">
    <text evidence="6">Lacks conserved residue(s) required for the propagation of feature annotation.</text>
</comment>
<dbReference type="EC" id="2.1.1.-" evidence="6"/>
<keyword evidence="4 6" id="KW-0808">Transferase</keyword>
<evidence type="ECO:0000256" key="4">
    <source>
        <dbReference type="ARBA" id="ARBA00022679"/>
    </source>
</evidence>
<dbReference type="EMBL" id="VENP01000028">
    <property type="protein sequence ID" value="TNU73973.1"/>
    <property type="molecule type" value="Genomic_DNA"/>
</dbReference>
<dbReference type="InterPro" id="IPR029063">
    <property type="entry name" value="SAM-dependent_MTases_sf"/>
</dbReference>
<dbReference type="InterPro" id="IPR003682">
    <property type="entry name" value="rRNA_ssu_MeTfrase_G"/>
</dbReference>
<dbReference type="CDD" id="cd02440">
    <property type="entry name" value="AdoMet_MTases"/>
    <property type="match status" value="1"/>
</dbReference>
<dbReference type="RefSeq" id="WP_108718680.1">
    <property type="nucleotide sequence ID" value="NZ_VENP01000028.1"/>
</dbReference>
<feature type="binding site" evidence="6">
    <location>
        <position position="78"/>
    </location>
    <ligand>
        <name>S-adenosyl-L-methionine</name>
        <dbReference type="ChEBI" id="CHEBI:59789"/>
    </ligand>
</feature>
<organism evidence="7 8">
    <name type="scientific">Miniimonas arenae</name>
    <dbReference type="NCBI Taxonomy" id="676201"/>
    <lineage>
        <taxon>Bacteria</taxon>
        <taxon>Bacillati</taxon>
        <taxon>Actinomycetota</taxon>
        <taxon>Actinomycetes</taxon>
        <taxon>Micrococcales</taxon>
        <taxon>Beutenbergiaceae</taxon>
        <taxon>Miniimonas</taxon>
    </lineage>
</organism>
<name>A0A5C5BB79_9MICO</name>